<comment type="caution">
    <text evidence="2">The sequence shown here is derived from an EMBL/GenBank/DDBJ whole genome shotgun (WGS) entry which is preliminary data.</text>
</comment>
<dbReference type="PIRSF" id="PIRSF006402">
    <property type="entry name" value="UCP006402_thioredoxin"/>
    <property type="match status" value="1"/>
</dbReference>
<keyword evidence="3" id="KW-1185">Reference proteome</keyword>
<accession>A0ABV9H2D3</accession>
<dbReference type="InterPro" id="IPR012341">
    <property type="entry name" value="6hp_glycosidase-like_sf"/>
</dbReference>
<dbReference type="Gene3D" id="3.40.30.10">
    <property type="entry name" value="Glutaredoxin"/>
    <property type="match status" value="1"/>
</dbReference>
<gene>
    <name evidence="2" type="ORF">ACFO1V_04315</name>
</gene>
<dbReference type="Pfam" id="PF03190">
    <property type="entry name" value="Thioredox_DsbH"/>
    <property type="match status" value="1"/>
</dbReference>
<evidence type="ECO:0000313" key="3">
    <source>
        <dbReference type="Proteomes" id="UP001596042"/>
    </source>
</evidence>
<dbReference type="Proteomes" id="UP001596042">
    <property type="component" value="Unassembled WGS sequence"/>
</dbReference>
<proteinExistence type="predicted"/>
<dbReference type="InterPro" id="IPR004879">
    <property type="entry name" value="Ssp411-like_TRX"/>
</dbReference>
<dbReference type="SUPFAM" id="SSF48208">
    <property type="entry name" value="Six-hairpin glycosidases"/>
    <property type="match status" value="1"/>
</dbReference>
<evidence type="ECO:0000313" key="2">
    <source>
        <dbReference type="EMBL" id="MFC4624452.1"/>
    </source>
</evidence>
<dbReference type="CDD" id="cd02955">
    <property type="entry name" value="SSP411"/>
    <property type="match status" value="1"/>
</dbReference>
<dbReference type="PANTHER" id="PTHR42899:SF1">
    <property type="entry name" value="SPERMATOGENESIS-ASSOCIATED PROTEIN 20"/>
    <property type="match status" value="1"/>
</dbReference>
<sequence>MASAQMDRKIQTDRNCLSSAASAYLRQHADNPVHWQEWSKDTLAEAKSQNKPILLSIGYAACHWCHVMAHESFEDEAVAMVMNDHFINVKVDREERPDIDQIYMAALTAMGQQGGWPLTMFLRPDGKPFWGGTYFPRHRRHNMPGIIDVLTAVHNLWLTDQDRINQNSEAIYQHVEAKLAVSHQQQPIEPALFDAMVARLDGMIDKVKGGISGAPKFPNAPYMDALWLSWLYERNETHRDSFILSLKTMLQGGMYDHLGGGLCRYSTDENWLVPHFEKMLYDNAQLLRHANHAYAATRDELFRIRIEETVAWLLRELRLPDGSFASSLDADSDGVEGKYYVWSEEEIDRIAGDTSAFFKAYYGVTQAGNWEGHNILNRLHAVNEPAQKPSEIIAASERMVIARAQRTRPGRDDKTLTDWNGLAIRALAETGRHFRRNDWINCAREAYRAIIANRSDGMLPHAHMNGMAFCPALSTDYAAMINAALALYEATDEPSYVTDAQSFKQMLDRDHADSNGDYRLTGLLADDVIIHSYGDHDEAIPSATSQIIEALTRLHLATGDLNLYEDALAVAERAYGRALRQHYGQIGILCATRFLSDPLSLTITDYDSDSELVSLANRSPDPRRLDRIIPFNHNAIINLPGAEVQVARPTAWLCKGHVCLPPASTSQELQLLLGTT</sequence>
<organism evidence="2 3">
    <name type="scientific">Daeguia caeni</name>
    <dbReference type="NCBI Taxonomy" id="439612"/>
    <lineage>
        <taxon>Bacteria</taxon>
        <taxon>Pseudomonadati</taxon>
        <taxon>Pseudomonadota</taxon>
        <taxon>Alphaproteobacteria</taxon>
        <taxon>Hyphomicrobiales</taxon>
        <taxon>Brucellaceae</taxon>
        <taxon>Daeguia</taxon>
    </lineage>
</organism>
<dbReference type="InterPro" id="IPR008928">
    <property type="entry name" value="6-hairpin_glycosidase_sf"/>
</dbReference>
<protein>
    <submittedName>
        <fullName evidence="2">Thioredoxin domain-containing protein</fullName>
    </submittedName>
</protein>
<reference evidence="3" key="1">
    <citation type="journal article" date="2019" name="Int. J. Syst. Evol. Microbiol.">
        <title>The Global Catalogue of Microorganisms (GCM) 10K type strain sequencing project: providing services to taxonomists for standard genome sequencing and annotation.</title>
        <authorList>
            <consortium name="The Broad Institute Genomics Platform"/>
            <consortium name="The Broad Institute Genome Sequencing Center for Infectious Disease"/>
            <person name="Wu L."/>
            <person name="Ma J."/>
        </authorList>
    </citation>
    <scope>NUCLEOTIDE SEQUENCE [LARGE SCALE GENOMIC DNA]</scope>
    <source>
        <strain evidence="3">CGMCC 1.15731</strain>
    </source>
</reference>
<dbReference type="InterPro" id="IPR036249">
    <property type="entry name" value="Thioredoxin-like_sf"/>
</dbReference>
<dbReference type="SUPFAM" id="SSF52833">
    <property type="entry name" value="Thioredoxin-like"/>
    <property type="match status" value="1"/>
</dbReference>
<dbReference type="RefSeq" id="WP_374832124.1">
    <property type="nucleotide sequence ID" value="NZ_JBHEEZ010000013.1"/>
</dbReference>
<evidence type="ECO:0000259" key="1">
    <source>
        <dbReference type="Pfam" id="PF03190"/>
    </source>
</evidence>
<dbReference type="EMBL" id="JBHSEL010000042">
    <property type="protein sequence ID" value="MFC4624452.1"/>
    <property type="molecule type" value="Genomic_DNA"/>
</dbReference>
<dbReference type="InterPro" id="IPR024705">
    <property type="entry name" value="Ssp411"/>
</dbReference>
<name>A0ABV9H2D3_9HYPH</name>
<dbReference type="PANTHER" id="PTHR42899">
    <property type="entry name" value="SPERMATOGENESIS-ASSOCIATED PROTEIN 20"/>
    <property type="match status" value="1"/>
</dbReference>
<feature type="domain" description="Spermatogenesis-associated protein 20-like TRX" evidence="1">
    <location>
        <begin position="15"/>
        <end position="175"/>
    </location>
</feature>
<dbReference type="Gene3D" id="1.50.10.10">
    <property type="match status" value="1"/>
</dbReference>